<feature type="domain" description="Transposase IS200-like" evidence="1">
    <location>
        <begin position="9"/>
        <end position="124"/>
    </location>
</feature>
<organism evidence="2 3">
    <name type="scientific">Comamonas jiangduensis</name>
    <dbReference type="NCBI Taxonomy" id="1194168"/>
    <lineage>
        <taxon>Bacteria</taxon>
        <taxon>Pseudomonadati</taxon>
        <taxon>Pseudomonadota</taxon>
        <taxon>Betaproteobacteria</taxon>
        <taxon>Burkholderiales</taxon>
        <taxon>Comamonadaceae</taxon>
        <taxon>Comamonas</taxon>
    </lineage>
</organism>
<reference evidence="2 3" key="1">
    <citation type="submission" date="2024-08" db="EMBL/GenBank/DDBJ databases">
        <authorList>
            <person name="Feng Z."/>
            <person name="Ronholm J."/>
        </authorList>
    </citation>
    <scope>NUCLEOTIDE SEQUENCE [LARGE SCALE GENOMIC DNA]</scope>
    <source>
        <strain evidence="2 3">4-AB0-8</strain>
    </source>
</reference>
<dbReference type="PANTHER" id="PTHR34322:SF2">
    <property type="entry name" value="TRANSPOSASE IS200-LIKE DOMAIN-CONTAINING PROTEIN"/>
    <property type="match status" value="1"/>
</dbReference>
<dbReference type="Gene3D" id="3.30.70.1290">
    <property type="entry name" value="Transposase IS200-like"/>
    <property type="match status" value="1"/>
</dbReference>
<sequence>MARLPRLTIPGQPHYVVQRGNNLQAIFVDGQDYASMKDLLREMGRRFGIEIHAFILLPNQVHLLLTPQTAQSLPQFMQSVGRTYVRTFNNRHGRSGTLWEGRYRATVLEAQAWLLPAMVVLEHQAVVHGLIGRAVDYGWSSARHNAGAQVDGMVRLHPAYWRLGDTPFAREAAYATMLDRGASTDLQEVVLGAALKGWVLGSEGFIEGLKSGTERRLQRQKAGRPARAQGEKAE</sequence>
<proteinExistence type="predicted"/>
<comment type="caution">
    <text evidence="2">The sequence shown here is derived from an EMBL/GenBank/DDBJ whole genome shotgun (WGS) entry which is preliminary data.</text>
</comment>
<name>A0ABV4I7L9_9BURK</name>
<dbReference type="EMBL" id="JBGJLR010000001">
    <property type="protein sequence ID" value="MEZ2737859.1"/>
    <property type="molecule type" value="Genomic_DNA"/>
</dbReference>
<dbReference type="PANTHER" id="PTHR34322">
    <property type="entry name" value="TRANSPOSASE, Y1_TNP DOMAIN-CONTAINING"/>
    <property type="match status" value="1"/>
</dbReference>
<evidence type="ECO:0000313" key="2">
    <source>
        <dbReference type="EMBL" id="MEZ2737859.1"/>
    </source>
</evidence>
<evidence type="ECO:0000259" key="1">
    <source>
        <dbReference type="SMART" id="SM01321"/>
    </source>
</evidence>
<dbReference type="RefSeq" id="WP_370890182.1">
    <property type="nucleotide sequence ID" value="NZ_JBGJLR010000001.1"/>
</dbReference>
<accession>A0ABV4I7L9</accession>
<protein>
    <submittedName>
        <fullName evidence="2">Transposase</fullName>
    </submittedName>
</protein>
<dbReference type="SUPFAM" id="SSF143422">
    <property type="entry name" value="Transposase IS200-like"/>
    <property type="match status" value="1"/>
</dbReference>
<evidence type="ECO:0000313" key="3">
    <source>
        <dbReference type="Proteomes" id="UP001567350"/>
    </source>
</evidence>
<dbReference type="InterPro" id="IPR036515">
    <property type="entry name" value="Transposase_17_sf"/>
</dbReference>
<dbReference type="Proteomes" id="UP001567350">
    <property type="component" value="Unassembled WGS sequence"/>
</dbReference>
<dbReference type="SMART" id="SM01321">
    <property type="entry name" value="Y1_Tnp"/>
    <property type="match status" value="1"/>
</dbReference>
<dbReference type="InterPro" id="IPR002686">
    <property type="entry name" value="Transposase_17"/>
</dbReference>
<gene>
    <name evidence="2" type="ORF">ACBP88_00045</name>
</gene>
<keyword evidence="3" id="KW-1185">Reference proteome</keyword>
<dbReference type="Pfam" id="PF01797">
    <property type="entry name" value="Y1_Tnp"/>
    <property type="match status" value="1"/>
</dbReference>